<dbReference type="PANTHER" id="PTHR42850">
    <property type="entry name" value="METALLOPHOSPHOESTERASE"/>
    <property type="match status" value="1"/>
</dbReference>
<evidence type="ECO:0000259" key="2">
    <source>
        <dbReference type="Pfam" id="PF00149"/>
    </source>
</evidence>
<dbReference type="InterPro" id="IPR006146">
    <property type="entry name" value="5'-Nucleotdase_CS"/>
</dbReference>
<dbReference type="PANTHER" id="PTHR42850:SF7">
    <property type="entry name" value="BIS(5'-NUCLEOSYL)-TETRAPHOSPHATASE PRPE [ASYMMETRICAL]"/>
    <property type="match status" value="1"/>
</dbReference>
<gene>
    <name evidence="3" type="ORF">IFO67_02465</name>
</gene>
<dbReference type="Pfam" id="PF00149">
    <property type="entry name" value="Metallophos"/>
    <property type="match status" value="1"/>
</dbReference>
<dbReference type="InterPro" id="IPR050126">
    <property type="entry name" value="Ap4A_hydrolase"/>
</dbReference>
<sequence length="317" mass="35802">MAEVAGYDVIGDIHGHADELEALLQKLDYRKQVGTWRHPERKAVFVGDLIDRGPKQLEVVDIVRRMVDAGHAQATMGNHEFNAIAWRTLDEHGRPLREHSKKNEDQHAAFLAAVSGNSELHKDVVDWFLTLPLWLELDGINVIHACWHTGYMDRFAGRLAPGNRLTPELMNEAASKPAPGEEETLFNAIEVWLKGLETSLPAGVTFEDKGGHARSEVRVRWWDESAILFPDAAVIDDHIRAKFPPVEIPESARYRYQPQKPVFFGHYWMSGHPTIQSPLAACTDFSVAKQGKLVAYRWNGEQQLSNEGFHYVQNGQT</sequence>
<name>A0ABR9B5V6_9RHOO</name>
<organism evidence="3 4">
    <name type="scientific">Thauera sedimentorum</name>
    <dbReference type="NCBI Taxonomy" id="2767595"/>
    <lineage>
        <taxon>Bacteria</taxon>
        <taxon>Pseudomonadati</taxon>
        <taxon>Pseudomonadota</taxon>
        <taxon>Betaproteobacteria</taxon>
        <taxon>Rhodocyclales</taxon>
        <taxon>Zoogloeaceae</taxon>
        <taxon>Thauera</taxon>
    </lineage>
</organism>
<dbReference type="InterPro" id="IPR004843">
    <property type="entry name" value="Calcineurin-like_PHP"/>
</dbReference>
<accession>A0ABR9B5V6</accession>
<dbReference type="InterPro" id="IPR029052">
    <property type="entry name" value="Metallo-depent_PP-like"/>
</dbReference>
<evidence type="ECO:0000256" key="1">
    <source>
        <dbReference type="ARBA" id="ARBA00006654"/>
    </source>
</evidence>
<keyword evidence="4" id="KW-1185">Reference proteome</keyword>
<dbReference type="RefSeq" id="WP_187716566.1">
    <property type="nucleotide sequence ID" value="NZ_JACTAH010000001.1"/>
</dbReference>
<dbReference type="PROSITE" id="PS00786">
    <property type="entry name" value="5_NUCLEOTIDASE_2"/>
    <property type="match status" value="1"/>
</dbReference>
<evidence type="ECO:0000313" key="3">
    <source>
        <dbReference type="EMBL" id="MBD8501735.1"/>
    </source>
</evidence>
<comment type="similarity">
    <text evidence="1">Belongs to the 5'-nucleotidase family.</text>
</comment>
<dbReference type="Proteomes" id="UP000603602">
    <property type="component" value="Unassembled WGS sequence"/>
</dbReference>
<dbReference type="SUPFAM" id="SSF56300">
    <property type="entry name" value="Metallo-dependent phosphatases"/>
    <property type="match status" value="1"/>
</dbReference>
<dbReference type="EMBL" id="JACYTO010000001">
    <property type="protein sequence ID" value="MBD8501735.1"/>
    <property type="molecule type" value="Genomic_DNA"/>
</dbReference>
<reference evidence="4" key="1">
    <citation type="submission" date="2023-07" db="EMBL/GenBank/DDBJ databases">
        <title>Thauera sp. CAU 1555 isolated from sand of Yaerae Beach.</title>
        <authorList>
            <person name="Kim W."/>
        </authorList>
    </citation>
    <scope>NUCLEOTIDE SEQUENCE [LARGE SCALE GENOMIC DNA]</scope>
    <source>
        <strain evidence="4">CAU 1555</strain>
    </source>
</reference>
<comment type="caution">
    <text evidence="3">The sequence shown here is derived from an EMBL/GenBank/DDBJ whole genome shotgun (WGS) entry which is preliminary data.</text>
</comment>
<dbReference type="Gene3D" id="3.60.21.10">
    <property type="match status" value="1"/>
</dbReference>
<proteinExistence type="inferred from homology"/>
<feature type="domain" description="Calcineurin-like phosphoesterase" evidence="2">
    <location>
        <begin position="9"/>
        <end position="139"/>
    </location>
</feature>
<protein>
    <submittedName>
        <fullName evidence="3">Metallophosphoesterase</fullName>
    </submittedName>
</protein>
<evidence type="ECO:0000313" key="4">
    <source>
        <dbReference type="Proteomes" id="UP000603602"/>
    </source>
</evidence>